<dbReference type="GeneID" id="54582659"/>
<gene>
    <name evidence="4" type="ORF">BU26DRAFT_520611</name>
</gene>
<dbReference type="OrthoDB" id="3671334at2759"/>
<evidence type="ECO:0000313" key="5">
    <source>
        <dbReference type="Proteomes" id="UP000800094"/>
    </source>
</evidence>
<keyword evidence="1" id="KW-0677">Repeat</keyword>
<evidence type="ECO:0000256" key="3">
    <source>
        <dbReference type="PROSITE-ProRule" id="PRU00023"/>
    </source>
</evidence>
<dbReference type="PROSITE" id="PS50297">
    <property type="entry name" value="ANK_REP_REGION"/>
    <property type="match status" value="2"/>
</dbReference>
<sequence>MELLDIPHELFARVIHLLVETVGVCEAFRYRPVCKLFAAEIFQNVVAFQPMDAFTDPITQSNQKQIWHLDRFVKRYGAVIMRNRVEVPNGFSSDLLTWAKDMVEALLRVQGSESEVTRKQYTKDLCQSIAANVSGQVLRKLLIGQSQNISSQVLPGVIINRPQDVFVPPLDEITSKSPGTLFIAAAAATGNSSIVRQSLETSDTHLFRNCSPFRNILAAAAGSGKVEVMEIILDQFSFAFIRKQQLADTIHRKRVRLKVFKDRLKDALHVAFFGRQKDAGEMLLLYLSRRPEFSGYDFPHLQNYRGNTTEKFAFGECVRCDNSELICSTLRFKYGGTLKASQNDYICILNQAATEILKRLLIQGLVDPNHVKSTTPLMNAIRNHNYRVAKILLKNGADIDGTSKGEDGVTALWHAANAGDKSAVKFLLEHGADPDSNVGWRSPLQAAKDRGHDVIINLLCEAKEARE</sequence>
<name>A0A6A6IBL9_9PLEO</name>
<dbReference type="InterPro" id="IPR036770">
    <property type="entry name" value="Ankyrin_rpt-contain_sf"/>
</dbReference>
<dbReference type="AlphaFoldDB" id="A0A6A6IBL9"/>
<dbReference type="SMART" id="SM00248">
    <property type="entry name" value="ANK"/>
    <property type="match status" value="3"/>
</dbReference>
<keyword evidence="2 3" id="KW-0040">ANK repeat</keyword>
<dbReference type="InterPro" id="IPR002110">
    <property type="entry name" value="Ankyrin_rpt"/>
</dbReference>
<protein>
    <submittedName>
        <fullName evidence="4">Ankyrin</fullName>
    </submittedName>
</protein>
<evidence type="ECO:0000256" key="2">
    <source>
        <dbReference type="ARBA" id="ARBA00023043"/>
    </source>
</evidence>
<dbReference type="SUPFAM" id="SSF48403">
    <property type="entry name" value="Ankyrin repeat"/>
    <property type="match status" value="1"/>
</dbReference>
<evidence type="ECO:0000313" key="4">
    <source>
        <dbReference type="EMBL" id="KAF2247458.1"/>
    </source>
</evidence>
<organism evidence="4 5">
    <name type="scientific">Trematosphaeria pertusa</name>
    <dbReference type="NCBI Taxonomy" id="390896"/>
    <lineage>
        <taxon>Eukaryota</taxon>
        <taxon>Fungi</taxon>
        <taxon>Dikarya</taxon>
        <taxon>Ascomycota</taxon>
        <taxon>Pezizomycotina</taxon>
        <taxon>Dothideomycetes</taxon>
        <taxon>Pleosporomycetidae</taxon>
        <taxon>Pleosporales</taxon>
        <taxon>Massarineae</taxon>
        <taxon>Trematosphaeriaceae</taxon>
        <taxon>Trematosphaeria</taxon>
    </lineage>
</organism>
<reference evidence="4" key="1">
    <citation type="journal article" date="2020" name="Stud. Mycol.">
        <title>101 Dothideomycetes genomes: a test case for predicting lifestyles and emergence of pathogens.</title>
        <authorList>
            <person name="Haridas S."/>
            <person name="Albert R."/>
            <person name="Binder M."/>
            <person name="Bloem J."/>
            <person name="Labutti K."/>
            <person name="Salamov A."/>
            <person name="Andreopoulos B."/>
            <person name="Baker S."/>
            <person name="Barry K."/>
            <person name="Bills G."/>
            <person name="Bluhm B."/>
            <person name="Cannon C."/>
            <person name="Castanera R."/>
            <person name="Culley D."/>
            <person name="Daum C."/>
            <person name="Ezra D."/>
            <person name="Gonzalez J."/>
            <person name="Henrissat B."/>
            <person name="Kuo A."/>
            <person name="Liang C."/>
            <person name="Lipzen A."/>
            <person name="Lutzoni F."/>
            <person name="Magnuson J."/>
            <person name="Mondo S."/>
            <person name="Nolan M."/>
            <person name="Ohm R."/>
            <person name="Pangilinan J."/>
            <person name="Park H.-J."/>
            <person name="Ramirez L."/>
            <person name="Alfaro M."/>
            <person name="Sun H."/>
            <person name="Tritt A."/>
            <person name="Yoshinaga Y."/>
            <person name="Zwiers L.-H."/>
            <person name="Turgeon B."/>
            <person name="Goodwin S."/>
            <person name="Spatafora J."/>
            <person name="Crous P."/>
            <person name="Grigoriev I."/>
        </authorList>
    </citation>
    <scope>NUCLEOTIDE SEQUENCE</scope>
    <source>
        <strain evidence="4">CBS 122368</strain>
    </source>
</reference>
<proteinExistence type="predicted"/>
<dbReference type="Proteomes" id="UP000800094">
    <property type="component" value="Unassembled WGS sequence"/>
</dbReference>
<dbReference type="PROSITE" id="PS50088">
    <property type="entry name" value="ANK_REPEAT"/>
    <property type="match status" value="2"/>
</dbReference>
<feature type="repeat" description="ANK" evidence="3">
    <location>
        <begin position="372"/>
        <end position="404"/>
    </location>
</feature>
<feature type="repeat" description="ANK" evidence="3">
    <location>
        <begin position="407"/>
        <end position="439"/>
    </location>
</feature>
<evidence type="ECO:0000256" key="1">
    <source>
        <dbReference type="ARBA" id="ARBA00022737"/>
    </source>
</evidence>
<dbReference type="Pfam" id="PF00023">
    <property type="entry name" value="Ank"/>
    <property type="match status" value="1"/>
</dbReference>
<dbReference type="PANTHER" id="PTHR24189:SF50">
    <property type="entry name" value="ANKYRIN REPEAT AND SOCS BOX PROTEIN 2"/>
    <property type="match status" value="1"/>
</dbReference>
<dbReference type="PANTHER" id="PTHR24189">
    <property type="entry name" value="MYOTROPHIN"/>
    <property type="match status" value="1"/>
</dbReference>
<dbReference type="EMBL" id="ML987197">
    <property type="protein sequence ID" value="KAF2247458.1"/>
    <property type="molecule type" value="Genomic_DNA"/>
</dbReference>
<dbReference type="Pfam" id="PF12796">
    <property type="entry name" value="Ank_2"/>
    <property type="match status" value="1"/>
</dbReference>
<dbReference type="InterPro" id="IPR050745">
    <property type="entry name" value="Multifunctional_regulatory"/>
</dbReference>
<dbReference type="Gene3D" id="1.25.40.20">
    <property type="entry name" value="Ankyrin repeat-containing domain"/>
    <property type="match status" value="1"/>
</dbReference>
<accession>A0A6A6IBL9</accession>
<keyword evidence="5" id="KW-1185">Reference proteome</keyword>
<dbReference type="RefSeq" id="XP_033682462.1">
    <property type="nucleotide sequence ID" value="XM_033829329.1"/>
</dbReference>